<name>A0A1I7TXZ2_9PELO</name>
<keyword evidence="1" id="KW-0812">Transmembrane</keyword>
<dbReference type="Pfam" id="PF10318">
    <property type="entry name" value="7TM_GPCR_Srh"/>
    <property type="match status" value="1"/>
</dbReference>
<dbReference type="Proteomes" id="UP000095282">
    <property type="component" value="Unplaced"/>
</dbReference>
<keyword evidence="1" id="KW-1133">Transmembrane helix</keyword>
<keyword evidence="1" id="KW-0472">Membrane</keyword>
<dbReference type="AlphaFoldDB" id="A0A1I7TXZ2"/>
<evidence type="ECO:0000313" key="2">
    <source>
        <dbReference type="Proteomes" id="UP000095282"/>
    </source>
</evidence>
<evidence type="ECO:0000256" key="1">
    <source>
        <dbReference type="SAM" id="Phobius"/>
    </source>
</evidence>
<organism evidence="2 3">
    <name type="scientific">Caenorhabditis tropicalis</name>
    <dbReference type="NCBI Taxonomy" id="1561998"/>
    <lineage>
        <taxon>Eukaryota</taxon>
        <taxon>Metazoa</taxon>
        <taxon>Ecdysozoa</taxon>
        <taxon>Nematoda</taxon>
        <taxon>Chromadorea</taxon>
        <taxon>Rhabditida</taxon>
        <taxon>Rhabditina</taxon>
        <taxon>Rhabditomorpha</taxon>
        <taxon>Rhabditoidea</taxon>
        <taxon>Rhabditidae</taxon>
        <taxon>Peloderinae</taxon>
        <taxon>Caenorhabditis</taxon>
    </lineage>
</organism>
<accession>A0A1I7TXZ2</accession>
<reference evidence="3" key="1">
    <citation type="submission" date="2016-11" db="UniProtKB">
        <authorList>
            <consortium name="WormBaseParasite"/>
        </authorList>
    </citation>
    <scope>IDENTIFICATION</scope>
</reference>
<sequence>MSAPWVMILKNLHNQAAVNFGMIIISMHGVVSSLVMIVVHRPYREAVVFKLFSRERALIEVSEKSSRGPRARSRLVDVN</sequence>
<keyword evidence="2" id="KW-1185">Reference proteome</keyword>
<dbReference type="InterPro" id="IPR019422">
    <property type="entry name" value="7TM_GPCR_serpentine_rcpt_Srh"/>
</dbReference>
<evidence type="ECO:0000313" key="3">
    <source>
        <dbReference type="WBParaSite" id="Csp11.Scaffold629.g12916.t1"/>
    </source>
</evidence>
<feature type="transmembrane region" description="Helical" evidence="1">
    <location>
        <begin position="20"/>
        <end position="39"/>
    </location>
</feature>
<proteinExistence type="predicted"/>
<dbReference type="WBParaSite" id="Csp11.Scaffold629.g12916.t1">
    <property type="protein sequence ID" value="Csp11.Scaffold629.g12916.t1"/>
    <property type="gene ID" value="Csp11.Scaffold629.g12916"/>
</dbReference>
<protein>
    <submittedName>
        <fullName evidence="3">7TM_GPCR_Srx domain-containing protein</fullName>
    </submittedName>
</protein>